<dbReference type="GO" id="GO:0042262">
    <property type="term" value="P:DNA protection"/>
    <property type="evidence" value="ECO:0007669"/>
    <property type="project" value="InterPro"/>
</dbReference>
<dbReference type="Pfam" id="PF07352">
    <property type="entry name" value="Phage_Mu_Gam"/>
    <property type="match status" value="1"/>
</dbReference>
<reference evidence="1" key="1">
    <citation type="journal article" date="2021" name="Proc. Natl. Acad. Sci. U.S.A.">
        <title>A Catalog of Tens of Thousands of Viruses from Human Metagenomes Reveals Hidden Associations with Chronic Diseases.</title>
        <authorList>
            <person name="Tisza M.J."/>
            <person name="Buck C.B."/>
        </authorList>
    </citation>
    <scope>NUCLEOTIDE SEQUENCE</scope>
    <source>
        <strain evidence="1">CtcFb5</strain>
    </source>
</reference>
<dbReference type="Gene3D" id="1.20.5.170">
    <property type="match status" value="1"/>
</dbReference>
<organism evidence="1">
    <name type="scientific">Myoviridae sp. ctcFb5</name>
    <dbReference type="NCBI Taxonomy" id="2825137"/>
    <lineage>
        <taxon>Viruses</taxon>
        <taxon>Duplodnaviria</taxon>
        <taxon>Heunggongvirae</taxon>
        <taxon>Uroviricota</taxon>
        <taxon>Caudoviricetes</taxon>
    </lineage>
</organism>
<sequence>MVKTRVKKTIITGVTSEQVEAALSEFSQADSRIQKITAEMELKITAIRDKHAEELAELQKKKDDSMEILQVFATENKESLFSKTKSYKSAHGIFGFRTGTPKIKQLKGFTKESVLALVKAILPDYIRTAEEVAKDRLLADRDKEEVAENLSKCGMVVVQDETFYVEPKKEDQSS</sequence>
<dbReference type="GO" id="GO:0003690">
    <property type="term" value="F:double-stranded DNA binding"/>
    <property type="evidence" value="ECO:0007669"/>
    <property type="project" value="InterPro"/>
</dbReference>
<evidence type="ECO:0008006" key="2">
    <source>
        <dbReference type="Google" id="ProtNLM"/>
    </source>
</evidence>
<accession>A0A8S5PVR7</accession>
<proteinExistence type="predicted"/>
<dbReference type="EMBL" id="BK015527">
    <property type="protein sequence ID" value="DAE11150.1"/>
    <property type="molecule type" value="Genomic_DNA"/>
</dbReference>
<dbReference type="SUPFAM" id="SSF161266">
    <property type="entry name" value="Gam-like"/>
    <property type="match status" value="1"/>
</dbReference>
<name>A0A8S5PVR7_9CAUD</name>
<dbReference type="InterPro" id="IPR009951">
    <property type="entry name" value="Host-nuc_inhib_Gam"/>
</dbReference>
<protein>
    <recommendedName>
        <fullName evidence="2">Host-nuclease inhibitor protein</fullName>
    </recommendedName>
</protein>
<evidence type="ECO:0000313" key="1">
    <source>
        <dbReference type="EMBL" id="DAE11150.1"/>
    </source>
</evidence>